<feature type="region of interest" description="Disordered" evidence="1">
    <location>
        <begin position="236"/>
        <end position="280"/>
    </location>
</feature>
<keyword evidence="3" id="KW-1185">Reference proteome</keyword>
<sequence length="395" mass="43297">MTMDIASGVALTKALLTPEVKARIQLLNESVSLEGGFEIDPPAFEDVLIADIPRRSGKRVSLRAETEKGQATSSARTMDDSYGDSTDQLISSMEQVERDIESYGHDEASCNSESPRTPREMEDWGAEDYTPLTPIESVISPGASEPPSLQEGTESDGEEDDEEPDYVEATIPMFGGALEYIINLEESVTHQFASGFSGFFNEFCEAHGVPVSLNSLEPSYGNPPIWKLKYSPSEKEGTKGIIPKKPVKLPSGGHPKRFSKPAGISASDSSSPQSMQSSIPRNMQSLLNSLKKENGWDERGNPIPKEKTKEEIERELIDDIPVFSCHVPTFKGDTGKLSRMSIKARAEPQFKDWCVQKDIDWAGGSSQVKAEAIAKFLGLYRSMAGAYSFSQAHMN</sequence>
<feature type="region of interest" description="Disordered" evidence="1">
    <location>
        <begin position="134"/>
        <end position="164"/>
    </location>
</feature>
<feature type="compositionally biased region" description="Low complexity" evidence="1">
    <location>
        <begin position="260"/>
        <end position="279"/>
    </location>
</feature>
<proteinExistence type="predicted"/>
<protein>
    <submittedName>
        <fullName evidence="2">Uncharacterized protein</fullName>
    </submittedName>
</protein>
<accession>A0A8K1XBB1</accession>
<evidence type="ECO:0000313" key="3">
    <source>
        <dbReference type="Proteomes" id="UP001157406"/>
    </source>
</evidence>
<evidence type="ECO:0000256" key="1">
    <source>
        <dbReference type="SAM" id="MobiDB-lite"/>
    </source>
</evidence>
<gene>
    <name evidence="2" type="ORF">FFIRV1_gp2</name>
</gene>
<dbReference type="EMBL" id="MZ209657">
    <property type="protein sequence ID" value="UHK03323.1"/>
    <property type="molecule type" value="Viral_cRNA"/>
</dbReference>
<feature type="region of interest" description="Disordered" evidence="1">
    <location>
        <begin position="58"/>
        <end position="86"/>
    </location>
</feature>
<evidence type="ECO:0000313" key="2">
    <source>
        <dbReference type="EMBL" id="UHK03323.1"/>
    </source>
</evidence>
<feature type="compositionally biased region" description="Basic and acidic residues" evidence="1">
    <location>
        <begin position="98"/>
        <end position="108"/>
    </location>
</feature>
<feature type="compositionally biased region" description="Acidic residues" evidence="1">
    <location>
        <begin position="153"/>
        <end position="164"/>
    </location>
</feature>
<name>A0A8K1XBB1_9RHAB</name>
<dbReference type="Proteomes" id="UP001157406">
    <property type="component" value="Segment"/>
</dbReference>
<reference evidence="2" key="1">
    <citation type="submission" date="2021-05" db="EMBL/GenBank/DDBJ databases">
        <authorList>
            <person name="Feng G."/>
        </authorList>
    </citation>
    <scope>NUCLEOTIDE SEQUENCE</scope>
    <source>
        <strain evidence="2">JM1FY86115</strain>
    </source>
</reference>
<feature type="region of interest" description="Disordered" evidence="1">
    <location>
        <begin position="98"/>
        <end position="122"/>
    </location>
</feature>
<organism evidence="2 3">
    <name type="scientific">Frankliniella intonsa rhabdovirus 1</name>
    <dbReference type="NCBI Taxonomy" id="3070917"/>
    <lineage>
        <taxon>Viruses</taxon>
        <taxon>Riboviria</taxon>
        <taxon>Orthornavirae</taxon>
        <taxon>Negarnaviricota</taxon>
        <taxon>Haploviricotina</taxon>
        <taxon>Monjiviricetes</taxon>
        <taxon>Mononegavirales</taxon>
        <taxon>Rhabdoviridae</taxon>
        <taxon>Alpharhabdovirinae</taxon>
        <taxon>Alphathriprhavirus</taxon>
        <taxon>Alphathriprhavirus intonsa</taxon>
        <taxon>Thriprhavirus intonsa</taxon>
    </lineage>
</organism>